<evidence type="ECO:0008006" key="4">
    <source>
        <dbReference type="Google" id="ProtNLM"/>
    </source>
</evidence>
<protein>
    <recommendedName>
        <fullName evidence="4">Copper resistance protein D domain-containing protein</fullName>
    </recommendedName>
</protein>
<feature type="transmembrane region" description="Helical" evidence="2">
    <location>
        <begin position="166"/>
        <end position="188"/>
    </location>
</feature>
<keyword evidence="2" id="KW-0472">Membrane</keyword>
<dbReference type="GO" id="GO:0005886">
    <property type="term" value="C:plasma membrane"/>
    <property type="evidence" value="ECO:0007669"/>
    <property type="project" value="TreeGrafter"/>
</dbReference>
<dbReference type="GO" id="GO:0006825">
    <property type="term" value="P:copper ion transport"/>
    <property type="evidence" value="ECO:0007669"/>
    <property type="project" value="InterPro"/>
</dbReference>
<feature type="transmembrane region" description="Helical" evidence="2">
    <location>
        <begin position="209"/>
        <end position="229"/>
    </location>
</feature>
<gene>
    <name evidence="3" type="ORF">MNBD_GAMMA16-1232</name>
</gene>
<keyword evidence="2" id="KW-0812">Transmembrane</keyword>
<accession>A0A3B0Z8L6</accession>
<proteinExistence type="predicted"/>
<reference evidence="3" key="1">
    <citation type="submission" date="2018-06" db="EMBL/GenBank/DDBJ databases">
        <authorList>
            <person name="Zhirakovskaya E."/>
        </authorList>
    </citation>
    <scope>NUCLEOTIDE SEQUENCE</scope>
</reference>
<feature type="transmembrane region" description="Helical" evidence="2">
    <location>
        <begin position="12"/>
        <end position="30"/>
    </location>
</feature>
<evidence type="ECO:0000256" key="1">
    <source>
        <dbReference type="ARBA" id="ARBA00004196"/>
    </source>
</evidence>
<organism evidence="3">
    <name type="scientific">hydrothermal vent metagenome</name>
    <dbReference type="NCBI Taxonomy" id="652676"/>
    <lineage>
        <taxon>unclassified sequences</taxon>
        <taxon>metagenomes</taxon>
        <taxon>ecological metagenomes</taxon>
    </lineage>
</organism>
<dbReference type="InterPro" id="IPR032694">
    <property type="entry name" value="CopC/D"/>
</dbReference>
<feature type="transmembrane region" description="Helical" evidence="2">
    <location>
        <begin position="102"/>
        <end position="121"/>
    </location>
</feature>
<evidence type="ECO:0000256" key="2">
    <source>
        <dbReference type="SAM" id="Phobius"/>
    </source>
</evidence>
<sequence>MDISNYIVINKIAELLFLVSAMGVFAYYLWIVPSHKDVETRMIVTGLKVNLWVFLAACLVLLLLTSIAGLTFRTASMAEVTLMEAIPLLTTTLFETMYGQLWLYRISALLLLIFLWAIHWLNFDSKNPVFASLALLFVVVCTLSASGHAGDDGVFSFLNILNSVHILGALLWGGIILVGVFIILPKLIKSTEERAPNVIAEVSSRMSTIAGIALALVIVPGVYNAWILLGSIE</sequence>
<keyword evidence="2" id="KW-1133">Transmembrane helix</keyword>
<dbReference type="GO" id="GO:0030313">
    <property type="term" value="C:cell envelope"/>
    <property type="evidence" value="ECO:0007669"/>
    <property type="project" value="UniProtKB-SubCell"/>
</dbReference>
<dbReference type="EMBL" id="UOFO01000027">
    <property type="protein sequence ID" value="VAW83807.1"/>
    <property type="molecule type" value="Genomic_DNA"/>
</dbReference>
<comment type="subcellular location">
    <subcellularLocation>
        <location evidence="1">Cell envelope</location>
    </subcellularLocation>
</comment>
<feature type="transmembrane region" description="Helical" evidence="2">
    <location>
        <begin position="128"/>
        <end position="146"/>
    </location>
</feature>
<dbReference type="PANTHER" id="PTHR34820">
    <property type="entry name" value="INNER MEMBRANE PROTEIN YEBZ"/>
    <property type="match status" value="1"/>
</dbReference>
<dbReference type="PANTHER" id="PTHR34820:SF4">
    <property type="entry name" value="INNER MEMBRANE PROTEIN YEBZ"/>
    <property type="match status" value="1"/>
</dbReference>
<name>A0A3B0Z8L6_9ZZZZ</name>
<feature type="transmembrane region" description="Helical" evidence="2">
    <location>
        <begin position="51"/>
        <end position="72"/>
    </location>
</feature>
<evidence type="ECO:0000313" key="3">
    <source>
        <dbReference type="EMBL" id="VAW83807.1"/>
    </source>
</evidence>
<dbReference type="AlphaFoldDB" id="A0A3B0Z8L6"/>
<feature type="non-terminal residue" evidence="3">
    <location>
        <position position="233"/>
    </location>
</feature>